<proteinExistence type="predicted"/>
<evidence type="ECO:0000313" key="2">
    <source>
        <dbReference type="EMBL" id="CAD2162001.1"/>
    </source>
</evidence>
<reference evidence="2 3" key="1">
    <citation type="submission" date="2020-08" db="EMBL/GenBank/DDBJ databases">
        <authorList>
            <person name="Koutsovoulos G."/>
            <person name="Danchin GJ E."/>
        </authorList>
    </citation>
    <scope>NUCLEOTIDE SEQUENCE [LARGE SCALE GENOMIC DNA]</scope>
</reference>
<comment type="caution">
    <text evidence="2">The sequence shown here is derived from an EMBL/GenBank/DDBJ whole genome shotgun (WGS) entry which is preliminary data.</text>
</comment>
<name>A0A6V7UND6_MELEN</name>
<feature type="region of interest" description="Disordered" evidence="1">
    <location>
        <begin position="326"/>
        <end position="349"/>
    </location>
</feature>
<accession>A0A6V7UND6</accession>
<evidence type="ECO:0000256" key="1">
    <source>
        <dbReference type="SAM" id="MobiDB-lite"/>
    </source>
</evidence>
<organism evidence="2 3">
    <name type="scientific">Meloidogyne enterolobii</name>
    <name type="common">Root-knot nematode worm</name>
    <name type="synonym">Meloidogyne mayaguensis</name>
    <dbReference type="NCBI Taxonomy" id="390850"/>
    <lineage>
        <taxon>Eukaryota</taxon>
        <taxon>Metazoa</taxon>
        <taxon>Ecdysozoa</taxon>
        <taxon>Nematoda</taxon>
        <taxon>Chromadorea</taxon>
        <taxon>Rhabditida</taxon>
        <taxon>Tylenchina</taxon>
        <taxon>Tylenchomorpha</taxon>
        <taxon>Tylenchoidea</taxon>
        <taxon>Meloidogynidae</taxon>
        <taxon>Meloidogyninae</taxon>
        <taxon>Meloidogyne</taxon>
    </lineage>
</organism>
<dbReference type="AlphaFoldDB" id="A0A6V7UND6"/>
<gene>
    <name evidence="2" type="ORF">MENT_LOCUS15163</name>
</gene>
<evidence type="ECO:0000313" key="3">
    <source>
        <dbReference type="Proteomes" id="UP000580250"/>
    </source>
</evidence>
<protein>
    <submittedName>
        <fullName evidence="2">Uncharacterized protein</fullName>
    </submittedName>
</protein>
<dbReference type="Proteomes" id="UP000580250">
    <property type="component" value="Unassembled WGS sequence"/>
</dbReference>
<sequence length="400" mass="45133">MFNGLPLFATQLLNGPEEGIYWRLSDDLKDRRRVELEVRKLLNKGSSLLFWNKFLGEKTIQKIECSDWFLVKDKGSNSVKPNCFDYFEYELFCARNRQFVEKYMTPEESQNLIVGPGILVENEFNGDEEFYPLECLGIDIINYPYLLENETENLGLSSLEVDVDVISGDLKNLNININNNNTIQLQTTLNADIHSDGGNTNVGITEIKTKITIWKKATTILLLFLLITGTVAGPEKNNKKKDLDDLLNDLLEDEDIVDMSNNNLQNTEVQLFSENINNNNNNIQTHASVVTRPQAQTSEGNKQIVHVFEQILESWIATRPMSSSTAASATNSLQSTPSTSQTTITPTTAPPIATIVPQQQQQLPFEQENPFPQQQSAAGPIRNSYNNNRKPVLFVEKLDI</sequence>
<dbReference type="EMBL" id="CAJEWN010000089">
    <property type="protein sequence ID" value="CAD2162001.1"/>
    <property type="molecule type" value="Genomic_DNA"/>
</dbReference>